<dbReference type="Proteomes" id="UP001338125">
    <property type="component" value="Unassembled WGS sequence"/>
</dbReference>
<evidence type="ECO:0000313" key="2">
    <source>
        <dbReference type="Proteomes" id="UP001338125"/>
    </source>
</evidence>
<gene>
    <name evidence="1" type="ORF">PT974_02983</name>
</gene>
<sequence length="260" mass="29671">MEIKRDAEQRHQHDKAHALWRRFTTFLMPDEQMRGAGDAELQVLLKRIRQGVQDQTDLDFLHSRCYQEGRRIPWETGITAVTPLNRNRWNLNVEGVLADGGGSRHDPEPVRRQRDPDARNLHVRARDAGRREPQHASRVEASERCQYKAVEVILDKTYPGHRISADMMIHFGPPAWLILASETMEGLHFVGMPPRHDRADTDDYRDSMPTKAAVAAERCQLKGTTMCGGLRVHRLQGVGGTLARVVLELRGTRRRPGLRS</sequence>
<protein>
    <submittedName>
        <fullName evidence="1">Uncharacterized protein</fullName>
    </submittedName>
</protein>
<dbReference type="EMBL" id="JAVFKD010000002">
    <property type="protein sequence ID" value="KAK5997619.1"/>
    <property type="molecule type" value="Genomic_DNA"/>
</dbReference>
<comment type="caution">
    <text evidence="1">The sequence shown here is derived from an EMBL/GenBank/DDBJ whole genome shotgun (WGS) entry which is preliminary data.</text>
</comment>
<accession>A0ABR0SZK8</accession>
<keyword evidence="2" id="KW-1185">Reference proteome</keyword>
<reference evidence="1 2" key="1">
    <citation type="submission" date="2024-01" db="EMBL/GenBank/DDBJ databases">
        <title>Complete genome of Cladobotryum mycophilum ATHUM6906.</title>
        <authorList>
            <person name="Christinaki A.C."/>
            <person name="Myridakis A.I."/>
            <person name="Kouvelis V.N."/>
        </authorList>
    </citation>
    <scope>NUCLEOTIDE SEQUENCE [LARGE SCALE GENOMIC DNA]</scope>
    <source>
        <strain evidence="1 2">ATHUM6906</strain>
    </source>
</reference>
<organism evidence="1 2">
    <name type="scientific">Cladobotryum mycophilum</name>
    <dbReference type="NCBI Taxonomy" id="491253"/>
    <lineage>
        <taxon>Eukaryota</taxon>
        <taxon>Fungi</taxon>
        <taxon>Dikarya</taxon>
        <taxon>Ascomycota</taxon>
        <taxon>Pezizomycotina</taxon>
        <taxon>Sordariomycetes</taxon>
        <taxon>Hypocreomycetidae</taxon>
        <taxon>Hypocreales</taxon>
        <taxon>Hypocreaceae</taxon>
        <taxon>Cladobotryum</taxon>
    </lineage>
</organism>
<name>A0ABR0SZK8_9HYPO</name>
<evidence type="ECO:0000313" key="1">
    <source>
        <dbReference type="EMBL" id="KAK5997619.1"/>
    </source>
</evidence>
<proteinExistence type="predicted"/>